<dbReference type="Gene3D" id="2.60.300.12">
    <property type="entry name" value="HesB-like domain"/>
    <property type="match status" value="1"/>
</dbReference>
<protein>
    <submittedName>
        <fullName evidence="2">Iron-sulfur cluster insertion protein ErpA</fullName>
    </submittedName>
</protein>
<reference evidence="2 3" key="1">
    <citation type="submission" date="2023-08" db="EMBL/GenBank/DDBJ databases">
        <title>Genome sequence of Thermaerobacter compostii strain Ins1, a spore-forming filamentous bacterium isolated from a deep geothermal reservoir.</title>
        <authorList>
            <person name="Bregnard D."/>
            <person name="Gonzalez D."/>
            <person name="Junier P."/>
        </authorList>
    </citation>
    <scope>NUCLEOTIDE SEQUENCE [LARGE SCALE GENOMIC DNA]</scope>
    <source>
        <strain evidence="2 3">Ins1</strain>
    </source>
</reference>
<dbReference type="RefSeq" id="WP_318750058.1">
    <property type="nucleotide sequence ID" value="NZ_CP132508.1"/>
</dbReference>
<dbReference type="PANTHER" id="PTHR43011:SF1">
    <property type="entry name" value="IRON-SULFUR CLUSTER ASSEMBLY 2 HOMOLOG, MITOCHONDRIAL"/>
    <property type="match status" value="1"/>
</dbReference>
<evidence type="ECO:0000259" key="1">
    <source>
        <dbReference type="Pfam" id="PF01521"/>
    </source>
</evidence>
<keyword evidence="3" id="KW-1185">Reference proteome</keyword>
<sequence>MITLTPEAASKVKELLAERQRDDLALRVFVQPGGCSGFSYGLAFDSQRNDDDQVIEQDGIRVVVDAMSARFLKGARIDYVESLSGSGFTIHNPNAVQTCGCGQSFRTRDEAGQPRSCDETGAAV</sequence>
<evidence type="ECO:0000313" key="2">
    <source>
        <dbReference type="EMBL" id="WPD18202.1"/>
    </source>
</evidence>
<dbReference type="NCBIfam" id="NF010147">
    <property type="entry name" value="PRK13623.1"/>
    <property type="match status" value="1"/>
</dbReference>
<dbReference type="InterPro" id="IPR035903">
    <property type="entry name" value="HesB-like_dom_sf"/>
</dbReference>
<evidence type="ECO:0000313" key="3">
    <source>
        <dbReference type="Proteomes" id="UP001304683"/>
    </source>
</evidence>
<feature type="domain" description="Core" evidence="1">
    <location>
        <begin position="2"/>
        <end position="102"/>
    </location>
</feature>
<dbReference type="EMBL" id="CP132508">
    <property type="protein sequence ID" value="WPD18202.1"/>
    <property type="molecule type" value="Genomic_DNA"/>
</dbReference>
<dbReference type="InterPro" id="IPR000361">
    <property type="entry name" value="ATAP_core_dom"/>
</dbReference>
<proteinExistence type="predicted"/>
<dbReference type="PANTHER" id="PTHR43011">
    <property type="entry name" value="IRON-SULFUR CLUSTER ASSEMBLY 2 HOMOLOG, MITOCHONDRIAL"/>
    <property type="match status" value="1"/>
</dbReference>
<dbReference type="InterPro" id="IPR017870">
    <property type="entry name" value="FeS_cluster_insertion_CS"/>
</dbReference>
<dbReference type="PROSITE" id="PS01152">
    <property type="entry name" value="HESB"/>
    <property type="match status" value="1"/>
</dbReference>
<dbReference type="InterPro" id="IPR016092">
    <property type="entry name" value="ATAP"/>
</dbReference>
<accession>A0ABZ0QNX3</accession>
<dbReference type="Proteomes" id="UP001304683">
    <property type="component" value="Chromosome"/>
</dbReference>
<name>A0ABZ0QNX3_9FIRM</name>
<dbReference type="NCBIfam" id="TIGR00049">
    <property type="entry name" value="iron-sulfur cluster assembly accessory protein"/>
    <property type="match status" value="1"/>
</dbReference>
<dbReference type="SUPFAM" id="SSF89360">
    <property type="entry name" value="HesB-like domain"/>
    <property type="match status" value="1"/>
</dbReference>
<dbReference type="Pfam" id="PF01521">
    <property type="entry name" value="Fe-S_biosyn"/>
    <property type="match status" value="1"/>
</dbReference>
<organism evidence="2 3">
    <name type="scientific">Thermaerobacter composti</name>
    <dbReference type="NCBI Taxonomy" id="554949"/>
    <lineage>
        <taxon>Bacteria</taxon>
        <taxon>Bacillati</taxon>
        <taxon>Bacillota</taxon>
        <taxon>Clostridia</taxon>
        <taxon>Eubacteriales</taxon>
        <taxon>Clostridiales Family XVII. Incertae Sedis</taxon>
        <taxon>Thermaerobacter</taxon>
    </lineage>
</organism>
<gene>
    <name evidence="2" type="primary">erpA</name>
    <name evidence="2" type="ORF">Q5761_07340</name>
</gene>